<dbReference type="Proteomes" id="UP000887565">
    <property type="component" value="Unplaced"/>
</dbReference>
<sequence length="246" mass="28314">MANGNKAQEEAAKVSGSRKKNDYKPKGETFPLLSYKIEKHLHTNDTRRENRRFTATHWEEKQIMSCMQGVCFGSLCEDTLYNIKMHTNVDSDISTRGIKNQCPESRNFLLKFVKPYDVRWFDVGVAVNIYNPDCKSFMIRNSTENILVDTDYACSNTYFFLFREQPGSIECGYMFYVYESVLFAINTIHASGNIIFVPLNNSSPNGNMNFIVNSTQIWCFYSVSKMNVGAGNMANPCKYYKYENGY</sequence>
<reference evidence="3" key="1">
    <citation type="submission" date="2022-11" db="UniProtKB">
        <authorList>
            <consortium name="WormBaseParasite"/>
        </authorList>
    </citation>
    <scope>IDENTIFICATION</scope>
</reference>
<accession>A0A915JUT0</accession>
<evidence type="ECO:0000313" key="2">
    <source>
        <dbReference type="Proteomes" id="UP000887565"/>
    </source>
</evidence>
<proteinExistence type="predicted"/>
<keyword evidence="2" id="KW-1185">Reference proteome</keyword>
<dbReference type="WBParaSite" id="nRc.2.0.1.t30125-RA">
    <property type="protein sequence ID" value="nRc.2.0.1.t30125-RA"/>
    <property type="gene ID" value="nRc.2.0.1.g30125"/>
</dbReference>
<evidence type="ECO:0000313" key="3">
    <source>
        <dbReference type="WBParaSite" id="nRc.2.0.1.t30125-RA"/>
    </source>
</evidence>
<dbReference type="AlphaFoldDB" id="A0A915JUT0"/>
<feature type="region of interest" description="Disordered" evidence="1">
    <location>
        <begin position="1"/>
        <end position="27"/>
    </location>
</feature>
<protein>
    <submittedName>
        <fullName evidence="3">Uncharacterized protein</fullName>
    </submittedName>
</protein>
<organism evidence="2 3">
    <name type="scientific">Romanomermis culicivorax</name>
    <name type="common">Nematode worm</name>
    <dbReference type="NCBI Taxonomy" id="13658"/>
    <lineage>
        <taxon>Eukaryota</taxon>
        <taxon>Metazoa</taxon>
        <taxon>Ecdysozoa</taxon>
        <taxon>Nematoda</taxon>
        <taxon>Enoplea</taxon>
        <taxon>Dorylaimia</taxon>
        <taxon>Mermithida</taxon>
        <taxon>Mermithoidea</taxon>
        <taxon>Mermithidae</taxon>
        <taxon>Romanomermis</taxon>
    </lineage>
</organism>
<evidence type="ECO:0000256" key="1">
    <source>
        <dbReference type="SAM" id="MobiDB-lite"/>
    </source>
</evidence>
<name>A0A915JUT0_ROMCU</name>